<feature type="domain" description="DinB-like" evidence="1">
    <location>
        <begin position="20"/>
        <end position="149"/>
    </location>
</feature>
<protein>
    <submittedName>
        <fullName evidence="2">DinB superfamily protein</fullName>
    </submittedName>
</protein>
<sequence length="163" mass="19015">MSLTEQYQQQIKDKVNTYLVVSNVSEEIVRWKPSEDEWSILQVHSHVNESLNFWIQDLVEAVDGKAKWGRTLKHEGRLKAVEDVEDLDIAGIRDEIDASKERVLTEIGKMDSEVFKQEKEHVNPKFGVKPLSFLVEHFIIEHIGKHITQVERNIANYKEKVHQ</sequence>
<keyword evidence="3" id="KW-1185">Reference proteome</keyword>
<dbReference type="EMBL" id="FOSB01000006">
    <property type="protein sequence ID" value="SFK04285.1"/>
    <property type="molecule type" value="Genomic_DNA"/>
</dbReference>
<proteinExistence type="predicted"/>
<gene>
    <name evidence="2" type="ORF">SAMN04487936_106270</name>
</gene>
<dbReference type="Gene3D" id="1.20.120.450">
    <property type="entry name" value="dinb family like domain"/>
    <property type="match status" value="1"/>
</dbReference>
<accession>A0A1I3W9U3</accession>
<evidence type="ECO:0000313" key="2">
    <source>
        <dbReference type="EMBL" id="SFK04285.1"/>
    </source>
</evidence>
<reference evidence="3" key="1">
    <citation type="submission" date="2016-10" db="EMBL/GenBank/DDBJ databases">
        <authorList>
            <person name="Varghese N."/>
            <person name="Submissions S."/>
        </authorList>
    </citation>
    <scope>NUCLEOTIDE SEQUENCE [LARGE SCALE GENOMIC DNA]</scope>
    <source>
        <strain evidence="3">CGMCC 1.3704</strain>
    </source>
</reference>
<dbReference type="Proteomes" id="UP000183557">
    <property type="component" value="Unassembled WGS sequence"/>
</dbReference>
<dbReference type="InterPro" id="IPR034660">
    <property type="entry name" value="DinB/YfiT-like"/>
</dbReference>
<organism evidence="2 3">
    <name type="scientific">Halobacillus dabanensis</name>
    <dbReference type="NCBI Taxonomy" id="240302"/>
    <lineage>
        <taxon>Bacteria</taxon>
        <taxon>Bacillati</taxon>
        <taxon>Bacillota</taxon>
        <taxon>Bacilli</taxon>
        <taxon>Bacillales</taxon>
        <taxon>Bacillaceae</taxon>
        <taxon>Halobacillus</taxon>
    </lineage>
</organism>
<dbReference type="Pfam" id="PF12867">
    <property type="entry name" value="DinB_2"/>
    <property type="match status" value="1"/>
</dbReference>
<name>A0A1I3W9U3_HALDA</name>
<dbReference type="InterPro" id="IPR024775">
    <property type="entry name" value="DinB-like"/>
</dbReference>
<dbReference type="SUPFAM" id="SSF109854">
    <property type="entry name" value="DinB/YfiT-like putative metalloenzymes"/>
    <property type="match status" value="1"/>
</dbReference>
<dbReference type="RefSeq" id="WP_075036870.1">
    <property type="nucleotide sequence ID" value="NZ_FOSB01000006.1"/>
</dbReference>
<dbReference type="AlphaFoldDB" id="A0A1I3W9U3"/>
<dbReference type="OrthoDB" id="2374795at2"/>
<evidence type="ECO:0000313" key="3">
    <source>
        <dbReference type="Proteomes" id="UP000183557"/>
    </source>
</evidence>
<evidence type="ECO:0000259" key="1">
    <source>
        <dbReference type="Pfam" id="PF12867"/>
    </source>
</evidence>